<sequence>MKRTPQGNQTLKKKTQALLILLAILSLSCARVGPQRPRPRLRLATTTSTENSGLLFEILPPFEKMFNVKVDVVAVGTGKAFKLGKNGDVDLIMVHAREAEEAFVAEDFGVNRRDLMYNDFVMVGPKDDPAETKGLKDASEALRRIAQNRAAFVSRGDDSGTHRKELSLWVGARITPSGKWYIESGQGMGATIQIANEKQAYCLTDRGTYLTFKDKIDLTVLCEGDEKLFNPYGVIAVSPARYPDANYVYAMALIGWLTSPECQRMIGEYKRFGQILFTPNAH</sequence>
<comment type="caution">
    <text evidence="2">The sequence shown here is derived from an EMBL/GenBank/DDBJ whole genome shotgun (WGS) entry which is preliminary data.</text>
</comment>
<evidence type="ECO:0000313" key="2">
    <source>
        <dbReference type="EMBL" id="TET46926.1"/>
    </source>
</evidence>
<dbReference type="AlphaFoldDB" id="A0A523UWK3"/>
<dbReference type="PANTHER" id="PTHR37945:SF1">
    <property type="entry name" value="EXTRACELLULAR TUNGSTATE BINDING PROTEIN"/>
    <property type="match status" value="1"/>
</dbReference>
<protein>
    <submittedName>
        <fullName evidence="2">Tungsten ABC transporter substrate-binding protein</fullName>
    </submittedName>
</protein>
<feature type="domain" description="PBP" evidence="1">
    <location>
        <begin position="43"/>
        <end position="261"/>
    </location>
</feature>
<evidence type="ECO:0000259" key="1">
    <source>
        <dbReference type="Pfam" id="PF12849"/>
    </source>
</evidence>
<dbReference type="InterPro" id="IPR024370">
    <property type="entry name" value="PBP_domain"/>
</dbReference>
<dbReference type="Pfam" id="PF12849">
    <property type="entry name" value="PBP_like_2"/>
    <property type="match status" value="1"/>
</dbReference>
<organism evidence="2 3">
    <name type="scientific">candidate division TA06 bacterium</name>
    <dbReference type="NCBI Taxonomy" id="2250710"/>
    <lineage>
        <taxon>Bacteria</taxon>
        <taxon>Bacteria division TA06</taxon>
    </lineage>
</organism>
<proteinExistence type="predicted"/>
<reference evidence="2 3" key="1">
    <citation type="submission" date="2019-03" db="EMBL/GenBank/DDBJ databases">
        <title>Metabolic potential of uncultured bacteria and archaea associated with petroleum seepage in deep-sea sediments.</title>
        <authorList>
            <person name="Dong X."/>
            <person name="Hubert C."/>
        </authorList>
    </citation>
    <scope>NUCLEOTIDE SEQUENCE [LARGE SCALE GENOMIC DNA]</scope>
    <source>
        <strain evidence="2">E44_bin18</strain>
    </source>
</reference>
<gene>
    <name evidence="2" type="ORF">E3J62_02890</name>
</gene>
<dbReference type="EMBL" id="SOJN01000038">
    <property type="protein sequence ID" value="TET46926.1"/>
    <property type="molecule type" value="Genomic_DNA"/>
</dbReference>
<dbReference type="Gene3D" id="3.40.190.10">
    <property type="entry name" value="Periplasmic binding protein-like II"/>
    <property type="match status" value="2"/>
</dbReference>
<dbReference type="PANTHER" id="PTHR37945">
    <property type="entry name" value="EXTRACELLULAR TUNGSTATE BINDING PROTEIN"/>
    <property type="match status" value="1"/>
</dbReference>
<evidence type="ECO:0000313" key="3">
    <source>
        <dbReference type="Proteomes" id="UP000315525"/>
    </source>
</evidence>
<accession>A0A523UWK3</accession>
<dbReference type="InterPro" id="IPR052738">
    <property type="entry name" value="ABC-Tungstate_binding"/>
</dbReference>
<dbReference type="PROSITE" id="PS51257">
    <property type="entry name" value="PROKAR_LIPOPROTEIN"/>
    <property type="match status" value="1"/>
</dbReference>
<dbReference type="SUPFAM" id="SSF53850">
    <property type="entry name" value="Periplasmic binding protein-like II"/>
    <property type="match status" value="1"/>
</dbReference>
<dbReference type="Proteomes" id="UP000315525">
    <property type="component" value="Unassembled WGS sequence"/>
</dbReference>
<name>A0A523UWK3_UNCT6</name>